<feature type="compositionally biased region" description="Pro residues" evidence="1">
    <location>
        <begin position="107"/>
        <end position="127"/>
    </location>
</feature>
<organism evidence="2 3">
    <name type="scientific">Streptomyces natalensis ATCC 27448</name>
    <dbReference type="NCBI Taxonomy" id="1240678"/>
    <lineage>
        <taxon>Bacteria</taxon>
        <taxon>Bacillati</taxon>
        <taxon>Actinomycetota</taxon>
        <taxon>Actinomycetes</taxon>
        <taxon>Kitasatosporales</taxon>
        <taxon>Streptomycetaceae</taxon>
        <taxon>Streptomyces</taxon>
    </lineage>
</organism>
<evidence type="ECO:0000313" key="3">
    <source>
        <dbReference type="Proteomes" id="UP000032458"/>
    </source>
</evidence>
<feature type="region of interest" description="Disordered" evidence="1">
    <location>
        <begin position="101"/>
        <end position="142"/>
    </location>
</feature>
<protein>
    <submittedName>
        <fullName evidence="2">Uncharacterized protein</fullName>
    </submittedName>
</protein>
<gene>
    <name evidence="2" type="ORF">SNA_18105</name>
</gene>
<comment type="caution">
    <text evidence="2">The sequence shown here is derived from an EMBL/GenBank/DDBJ whole genome shotgun (WGS) entry which is preliminary data.</text>
</comment>
<sequence>MRQPEPDNPIEQLREFLQLAVPLMIRDLEYRAARGEVSEAWLIGTSRRGGASLGARGDALLFSDRTPRKGRQRDVVTRTTQDLVEGIAAAALLAGPDGIDVFGDHYGPPPGPPPAAPSVPAPQPTAPAPRTTHDAPLTGTYL</sequence>
<dbReference type="AlphaFoldDB" id="A0A0D7CLD5"/>
<name>A0A0D7CLD5_9ACTN</name>
<reference evidence="2 3" key="1">
    <citation type="submission" date="2014-09" db="EMBL/GenBank/DDBJ databases">
        <title>Draft genome sequence of Streptomyces natalensis ATCC 27448, producer of the antifungal pimaricin.</title>
        <authorList>
            <person name="Mendes M.V."/>
            <person name="Beites T."/>
            <person name="Pires S."/>
            <person name="Santos C.L."/>
            <person name="Moradas-Ferreira P."/>
        </authorList>
    </citation>
    <scope>NUCLEOTIDE SEQUENCE [LARGE SCALE GENOMIC DNA]</scope>
    <source>
        <strain evidence="2 3">ATCC 27448</strain>
    </source>
</reference>
<proteinExistence type="predicted"/>
<keyword evidence="3" id="KW-1185">Reference proteome</keyword>
<evidence type="ECO:0000313" key="2">
    <source>
        <dbReference type="EMBL" id="KIZ16891.1"/>
    </source>
</evidence>
<evidence type="ECO:0000256" key="1">
    <source>
        <dbReference type="SAM" id="MobiDB-lite"/>
    </source>
</evidence>
<dbReference type="Proteomes" id="UP000032458">
    <property type="component" value="Unassembled WGS sequence"/>
</dbReference>
<dbReference type="PATRIC" id="fig|1240678.4.peg.3813"/>
<dbReference type="RefSeq" id="WP_030064886.1">
    <property type="nucleotide sequence ID" value="NZ_JRKI01000026.1"/>
</dbReference>
<dbReference type="EMBL" id="JRKI01000026">
    <property type="protein sequence ID" value="KIZ16891.1"/>
    <property type="molecule type" value="Genomic_DNA"/>
</dbReference>
<accession>A0A0D7CLD5</accession>